<evidence type="ECO:0000256" key="2">
    <source>
        <dbReference type="SAM" id="Phobius"/>
    </source>
</evidence>
<keyword evidence="2" id="KW-0472">Membrane</keyword>
<feature type="transmembrane region" description="Helical" evidence="2">
    <location>
        <begin position="184"/>
        <end position="205"/>
    </location>
</feature>
<keyword evidence="2" id="KW-1133">Transmembrane helix</keyword>
<feature type="compositionally biased region" description="Low complexity" evidence="1">
    <location>
        <begin position="1"/>
        <end position="15"/>
    </location>
</feature>
<evidence type="ECO:0000313" key="3">
    <source>
        <dbReference type="EMBL" id="MFC7181353.1"/>
    </source>
</evidence>
<reference evidence="4" key="1">
    <citation type="journal article" date="2019" name="Int. J. Syst. Evol. Microbiol.">
        <title>The Global Catalogue of Microorganisms (GCM) 10K type strain sequencing project: providing services to taxonomists for standard genome sequencing and annotation.</title>
        <authorList>
            <consortium name="The Broad Institute Genomics Platform"/>
            <consortium name="The Broad Institute Genome Sequencing Center for Infectious Disease"/>
            <person name="Wu L."/>
            <person name="Ma J."/>
        </authorList>
    </citation>
    <scope>NUCLEOTIDE SEQUENCE [LARGE SCALE GENOMIC DNA]</scope>
    <source>
        <strain evidence="4">CGMCC 1.12859</strain>
    </source>
</reference>
<evidence type="ECO:0000313" key="4">
    <source>
        <dbReference type="Proteomes" id="UP001596435"/>
    </source>
</evidence>
<evidence type="ECO:0008006" key="5">
    <source>
        <dbReference type="Google" id="ProtNLM"/>
    </source>
</evidence>
<sequence>MTDTAASTGPAPTGAEADEIPGSLPPSDGSRRRAAGRLFRPTPYRIVGLLFFLFMLPICARLPWSGDIGQHASTIWRLRENLAHPTSPMVDLPGNGSPYFSPYQVFGALVSRATGLVPLKTLHLLAVMNVLLVLAGIGAFTRALTTRRWAPVLVLACYFFLWGTDVRVWSGFESFISFSLGVSFPSAFAAGLMLLVWAAALRLLGRVPGTRPLNLSPLLRVCAHLALGAVFFVVLLSHPFTGIVMALGLLGILAGSLRAFTLRDWLFWVLSGAVVLAGAAVWPYWSLFSLQQSAALDTMHRHLYMQPLNWFGFAVLLGVPALVMRFRRDRLDPLVMTFLLVGATVFYGWASGHYSWGRAYPGALMMLQFAVALELVRVPRSQWFRRELSLIATGVLLVGVWVQSGAAFYIVPKSQWPKAVVKNVQAWDTWAGFQWTDAYLKYGDVVMTKGTRPLSMLAAYGYFTVEAGYPDPAIPLGVLEERGADTNAFFAEGTTEAEQVRLMEKYHATWVLISPADGEVPTGSAFQEVARSPQGEVLLKLVHA</sequence>
<feature type="transmembrane region" description="Helical" evidence="2">
    <location>
        <begin position="388"/>
        <end position="411"/>
    </location>
</feature>
<feature type="transmembrane region" description="Helical" evidence="2">
    <location>
        <begin position="217"/>
        <end position="236"/>
    </location>
</feature>
<name>A0ABW2FVT9_9ACTN</name>
<gene>
    <name evidence="3" type="ORF">ACFQMG_17505</name>
</gene>
<proteinExistence type="predicted"/>
<feature type="transmembrane region" description="Helical" evidence="2">
    <location>
        <begin position="265"/>
        <end position="285"/>
    </location>
</feature>
<organism evidence="3 4">
    <name type="scientific">Kitasatospora paranensis</name>
    <dbReference type="NCBI Taxonomy" id="258053"/>
    <lineage>
        <taxon>Bacteria</taxon>
        <taxon>Bacillati</taxon>
        <taxon>Actinomycetota</taxon>
        <taxon>Actinomycetes</taxon>
        <taxon>Kitasatosporales</taxon>
        <taxon>Streptomycetaceae</taxon>
        <taxon>Kitasatospora</taxon>
    </lineage>
</organism>
<feature type="transmembrane region" description="Helical" evidence="2">
    <location>
        <begin position="242"/>
        <end position="260"/>
    </location>
</feature>
<accession>A0ABW2FVT9</accession>
<feature type="transmembrane region" description="Helical" evidence="2">
    <location>
        <begin position="356"/>
        <end position="376"/>
    </location>
</feature>
<dbReference type="RefSeq" id="WP_380231439.1">
    <property type="nucleotide sequence ID" value="NZ_JBHTAJ010000030.1"/>
</dbReference>
<protein>
    <recommendedName>
        <fullName evidence="5">Integral membrane protein</fullName>
    </recommendedName>
</protein>
<feature type="transmembrane region" description="Helical" evidence="2">
    <location>
        <begin position="331"/>
        <end position="350"/>
    </location>
</feature>
<keyword evidence="2" id="KW-0812">Transmembrane</keyword>
<feature type="transmembrane region" description="Helical" evidence="2">
    <location>
        <begin position="152"/>
        <end position="172"/>
    </location>
</feature>
<feature type="transmembrane region" description="Helical" evidence="2">
    <location>
        <begin position="121"/>
        <end position="140"/>
    </location>
</feature>
<feature type="region of interest" description="Disordered" evidence="1">
    <location>
        <begin position="1"/>
        <end position="33"/>
    </location>
</feature>
<keyword evidence="4" id="KW-1185">Reference proteome</keyword>
<evidence type="ECO:0000256" key="1">
    <source>
        <dbReference type="SAM" id="MobiDB-lite"/>
    </source>
</evidence>
<comment type="caution">
    <text evidence="3">The sequence shown here is derived from an EMBL/GenBank/DDBJ whole genome shotgun (WGS) entry which is preliminary data.</text>
</comment>
<feature type="transmembrane region" description="Helical" evidence="2">
    <location>
        <begin position="46"/>
        <end position="64"/>
    </location>
</feature>
<dbReference type="Proteomes" id="UP001596435">
    <property type="component" value="Unassembled WGS sequence"/>
</dbReference>
<feature type="transmembrane region" description="Helical" evidence="2">
    <location>
        <begin position="305"/>
        <end position="324"/>
    </location>
</feature>
<dbReference type="EMBL" id="JBHTAJ010000030">
    <property type="protein sequence ID" value="MFC7181353.1"/>
    <property type="molecule type" value="Genomic_DNA"/>
</dbReference>